<accession>A0ABU3E0E1</accession>
<dbReference type="EMBL" id="JAVRHM010000006">
    <property type="protein sequence ID" value="MDT0689454.1"/>
    <property type="molecule type" value="Genomic_DNA"/>
</dbReference>
<dbReference type="InterPro" id="IPR026341">
    <property type="entry name" value="T9SS_type_B"/>
</dbReference>
<organism evidence="1 2">
    <name type="scientific">Autumnicola patrickiae</name>
    <dbReference type="NCBI Taxonomy" id="3075591"/>
    <lineage>
        <taxon>Bacteria</taxon>
        <taxon>Pseudomonadati</taxon>
        <taxon>Bacteroidota</taxon>
        <taxon>Flavobacteriia</taxon>
        <taxon>Flavobacteriales</taxon>
        <taxon>Flavobacteriaceae</taxon>
        <taxon>Autumnicola</taxon>
    </lineage>
</organism>
<keyword evidence="2" id="KW-1185">Reference proteome</keyword>
<sequence length="617" mass="67572">MKFRFFLRIFTIFIFITAGNTYGQGSLCEEVDPFCAGDEELVFPNSNYASGSLANGEAGPFYGCLLSQPFPAWFYLQIENSGNLRFQISQFQNQDGSGARLDVDFAVWGPFSEDEDYCNDAALSRENLVDCSFSESAIEGMTINNAQADDIYIVLITNFSESPGYISLQQTNSAQAGAGATDCSILESTLGEDRIACGEEEVVLDGTTEGATDYEWYTYNETSGAYDLIAGETSPTLNVTTSGNYRIVVANSEVEEVAEDDVNVTFYDTPVATLPEDFVICSKEGEPVNLTEASAEILAGNSNRENYSVIYYESQEAAEEDIPVNSPAAYSWQETDQIFAQVVGVESGCRSQLVSFDLDQAVFPEVNLSEVTRICLNPDGGLQNEISIGSDLGSGYSYQWRSTNGIVSNEAVLVISEVPTVESYRLVLTNNETGCSQNFETELQYFSAPAEVLIEISGSDFTGGTTVTAEAVHGVGDPTEHEYQLNDGNWQPGPVFRDVNPGTYVVSAREINGCGVTISDEFTIIGYMRFFTPNSDGYNDTWTLANGNDEIGITIRQIYIFDRFGRFLKQISPSGPGWDGTVMGENLPADDYWFKILFVNELNGQSGEFSGNFSLIR</sequence>
<protein>
    <submittedName>
        <fullName evidence="1">T9SS type B sorting domain-containing protein</fullName>
    </submittedName>
</protein>
<gene>
    <name evidence="1" type="ORF">RM549_06645</name>
</gene>
<name>A0ABU3E0E1_9FLAO</name>
<dbReference type="Pfam" id="PF13585">
    <property type="entry name" value="CHU_C"/>
    <property type="match status" value="1"/>
</dbReference>
<evidence type="ECO:0000313" key="2">
    <source>
        <dbReference type="Proteomes" id="UP001261624"/>
    </source>
</evidence>
<reference evidence="1 2" key="1">
    <citation type="submission" date="2023-09" db="EMBL/GenBank/DDBJ databases">
        <authorList>
            <person name="Rey-Velasco X."/>
        </authorList>
    </citation>
    <scope>NUCLEOTIDE SEQUENCE [LARGE SCALE GENOMIC DNA]</scope>
    <source>
        <strain evidence="1 2">F188</strain>
    </source>
</reference>
<proteinExistence type="predicted"/>
<dbReference type="Proteomes" id="UP001261624">
    <property type="component" value="Unassembled WGS sequence"/>
</dbReference>
<comment type="caution">
    <text evidence="1">The sequence shown here is derived from an EMBL/GenBank/DDBJ whole genome shotgun (WGS) entry which is preliminary data.</text>
</comment>
<evidence type="ECO:0000313" key="1">
    <source>
        <dbReference type="EMBL" id="MDT0689454.1"/>
    </source>
</evidence>
<dbReference type="NCBIfam" id="TIGR04131">
    <property type="entry name" value="Bac_Flav_CTERM"/>
    <property type="match status" value="1"/>
</dbReference>
<dbReference type="RefSeq" id="WP_311683022.1">
    <property type="nucleotide sequence ID" value="NZ_JAVRHM010000006.1"/>
</dbReference>